<dbReference type="PANTHER" id="PTHR47013:SF1">
    <property type="entry name" value="SPLICING FACTOR, ARGININE_SERINE-RICH 19"/>
    <property type="match status" value="1"/>
</dbReference>
<protein>
    <recommendedName>
        <fullName evidence="1">SFR19-like C-terminal domain-containing protein</fullName>
    </recommendedName>
</protein>
<dbReference type="EMBL" id="CACRXK020009104">
    <property type="protein sequence ID" value="CAB4016410.1"/>
    <property type="molecule type" value="Genomic_DNA"/>
</dbReference>
<dbReference type="InterPro" id="IPR057031">
    <property type="entry name" value="SFR19-like_C"/>
</dbReference>
<proteinExistence type="predicted"/>
<organism evidence="2 3">
    <name type="scientific">Paramuricea clavata</name>
    <name type="common">Red gorgonian</name>
    <name type="synonym">Violescent sea-whip</name>
    <dbReference type="NCBI Taxonomy" id="317549"/>
    <lineage>
        <taxon>Eukaryota</taxon>
        <taxon>Metazoa</taxon>
        <taxon>Cnidaria</taxon>
        <taxon>Anthozoa</taxon>
        <taxon>Octocorallia</taxon>
        <taxon>Malacalcyonacea</taxon>
        <taxon>Plexauridae</taxon>
        <taxon>Paramuricea</taxon>
    </lineage>
</organism>
<dbReference type="GO" id="GO:0099122">
    <property type="term" value="F:RNA polymerase II C-terminal domain binding"/>
    <property type="evidence" value="ECO:0007669"/>
    <property type="project" value="TreeGrafter"/>
</dbReference>
<feature type="domain" description="SFR19-like C-terminal" evidence="1">
    <location>
        <begin position="2"/>
        <end position="72"/>
    </location>
</feature>
<dbReference type="PANTHER" id="PTHR47013">
    <property type="entry name" value="SPLICING FACTOR, ARGININE/SERINE-RICH 19"/>
    <property type="match status" value="1"/>
</dbReference>
<name>A0A7D9IXX1_PARCT</name>
<dbReference type="OrthoDB" id="1935339at2759"/>
<accession>A0A7D9IXX1</accession>
<feature type="non-terminal residue" evidence="2">
    <location>
        <position position="79"/>
    </location>
</feature>
<dbReference type="InterPro" id="IPR042841">
    <property type="entry name" value="SCAF1"/>
</dbReference>
<sequence>GIERLQRREMIREEVRNALKPFYRHGELSKENYKYIYGRAVEKISKSSLPVVSRDVASLVGNYVKKLKGRQIHPAKSDV</sequence>
<dbReference type="Proteomes" id="UP001152795">
    <property type="component" value="Unassembled WGS sequence"/>
</dbReference>
<keyword evidence="3" id="KW-1185">Reference proteome</keyword>
<comment type="caution">
    <text evidence="2">The sequence shown here is derived from an EMBL/GenBank/DDBJ whole genome shotgun (WGS) entry which is preliminary data.</text>
</comment>
<reference evidence="2" key="1">
    <citation type="submission" date="2020-04" db="EMBL/GenBank/DDBJ databases">
        <authorList>
            <person name="Alioto T."/>
            <person name="Alioto T."/>
            <person name="Gomez Garrido J."/>
        </authorList>
    </citation>
    <scope>NUCLEOTIDE SEQUENCE</scope>
    <source>
        <strain evidence="2">A484AB</strain>
    </source>
</reference>
<gene>
    <name evidence="2" type="ORF">PACLA_8A046856</name>
</gene>
<evidence type="ECO:0000259" key="1">
    <source>
        <dbReference type="Pfam" id="PF23030"/>
    </source>
</evidence>
<evidence type="ECO:0000313" key="3">
    <source>
        <dbReference type="Proteomes" id="UP001152795"/>
    </source>
</evidence>
<evidence type="ECO:0000313" key="2">
    <source>
        <dbReference type="EMBL" id="CAB4016410.1"/>
    </source>
</evidence>
<dbReference type="Pfam" id="PF23030">
    <property type="entry name" value="SCAF11-like_C"/>
    <property type="match status" value="1"/>
</dbReference>
<dbReference type="AlphaFoldDB" id="A0A7D9IXX1"/>